<dbReference type="InterPro" id="IPR001251">
    <property type="entry name" value="CRAL-TRIO_dom"/>
</dbReference>
<proteinExistence type="predicted"/>
<protein>
    <recommendedName>
        <fullName evidence="1">CRAL-TRIO domain-containing protein</fullName>
    </recommendedName>
</protein>
<feature type="non-terminal residue" evidence="2">
    <location>
        <position position="1"/>
    </location>
</feature>
<dbReference type="InterPro" id="IPR044834">
    <property type="entry name" value="PATL"/>
</dbReference>
<name>A0AA38LBL2_TAXCH</name>
<dbReference type="CDD" id="cd00170">
    <property type="entry name" value="SEC14"/>
    <property type="match status" value="1"/>
</dbReference>
<comment type="caution">
    <text evidence="2">The sequence shown here is derived from an EMBL/GenBank/DDBJ whole genome shotgun (WGS) entry which is preliminary data.</text>
</comment>
<dbReference type="Pfam" id="PF00650">
    <property type="entry name" value="CRAL_TRIO"/>
    <property type="match status" value="1"/>
</dbReference>
<dbReference type="GO" id="GO:0008289">
    <property type="term" value="F:lipid binding"/>
    <property type="evidence" value="ECO:0007669"/>
    <property type="project" value="InterPro"/>
</dbReference>
<dbReference type="Proteomes" id="UP000824469">
    <property type="component" value="Unassembled WGS sequence"/>
</dbReference>
<reference evidence="2 3" key="1">
    <citation type="journal article" date="2021" name="Nat. Plants">
        <title>The Taxus genome provides insights into paclitaxel biosynthesis.</title>
        <authorList>
            <person name="Xiong X."/>
            <person name="Gou J."/>
            <person name="Liao Q."/>
            <person name="Li Y."/>
            <person name="Zhou Q."/>
            <person name="Bi G."/>
            <person name="Li C."/>
            <person name="Du R."/>
            <person name="Wang X."/>
            <person name="Sun T."/>
            <person name="Guo L."/>
            <person name="Liang H."/>
            <person name="Lu P."/>
            <person name="Wu Y."/>
            <person name="Zhang Z."/>
            <person name="Ro D.K."/>
            <person name="Shang Y."/>
            <person name="Huang S."/>
            <person name="Yan J."/>
        </authorList>
    </citation>
    <scope>NUCLEOTIDE SEQUENCE [LARGE SCALE GENOMIC DNA]</scope>
    <source>
        <strain evidence="2">Ta-2019</strain>
    </source>
</reference>
<dbReference type="PANTHER" id="PTHR45932">
    <property type="entry name" value="PATELLIN-1"/>
    <property type="match status" value="1"/>
</dbReference>
<dbReference type="PROSITE" id="PS50191">
    <property type="entry name" value="CRAL_TRIO"/>
    <property type="match status" value="1"/>
</dbReference>
<dbReference type="InterPro" id="IPR036865">
    <property type="entry name" value="CRAL-TRIO_dom_sf"/>
</dbReference>
<feature type="domain" description="CRAL-TRIO" evidence="1">
    <location>
        <begin position="1"/>
        <end position="61"/>
    </location>
</feature>
<sequence>IFINVPWWYLALNTMISPFVTQRTKSKFVVARAARVSETLFKYIAPEQVPVQYGGLSRENDEEFSPADGGVSEHTIKAGAKHTVEIPVTEVGSTLVWDLVVSGWE</sequence>
<gene>
    <name evidence="2" type="ORF">KI387_019565</name>
</gene>
<keyword evidence="3" id="KW-1185">Reference proteome</keyword>
<accession>A0AA38LBL2</accession>
<dbReference type="SUPFAM" id="SSF52087">
    <property type="entry name" value="CRAL/TRIO domain"/>
    <property type="match status" value="1"/>
</dbReference>
<evidence type="ECO:0000313" key="2">
    <source>
        <dbReference type="EMBL" id="KAH9317796.1"/>
    </source>
</evidence>
<feature type="non-terminal residue" evidence="2">
    <location>
        <position position="105"/>
    </location>
</feature>
<dbReference type="EMBL" id="JAHRHJ020000004">
    <property type="protein sequence ID" value="KAH9317796.1"/>
    <property type="molecule type" value="Genomic_DNA"/>
</dbReference>
<evidence type="ECO:0000313" key="3">
    <source>
        <dbReference type="Proteomes" id="UP000824469"/>
    </source>
</evidence>
<dbReference type="PANTHER" id="PTHR45932:SF17">
    <property type="entry name" value="CELLULAR RETINALDEHYDE-BINDING_TRIPLE FUNCTION DOMAIN-CONTAINING PROTEIN"/>
    <property type="match status" value="1"/>
</dbReference>
<evidence type="ECO:0000259" key="1">
    <source>
        <dbReference type="PROSITE" id="PS50191"/>
    </source>
</evidence>
<dbReference type="AlphaFoldDB" id="A0AA38LBL2"/>
<dbReference type="OMA" id="EHVPIHY"/>
<dbReference type="Gene3D" id="3.40.525.10">
    <property type="entry name" value="CRAL-TRIO lipid binding domain"/>
    <property type="match status" value="1"/>
</dbReference>
<organism evidence="2 3">
    <name type="scientific">Taxus chinensis</name>
    <name type="common">Chinese yew</name>
    <name type="synonym">Taxus wallichiana var. chinensis</name>
    <dbReference type="NCBI Taxonomy" id="29808"/>
    <lineage>
        <taxon>Eukaryota</taxon>
        <taxon>Viridiplantae</taxon>
        <taxon>Streptophyta</taxon>
        <taxon>Embryophyta</taxon>
        <taxon>Tracheophyta</taxon>
        <taxon>Spermatophyta</taxon>
        <taxon>Pinopsida</taxon>
        <taxon>Pinidae</taxon>
        <taxon>Conifers II</taxon>
        <taxon>Cupressales</taxon>
        <taxon>Taxaceae</taxon>
        <taxon>Taxus</taxon>
    </lineage>
</organism>